<reference evidence="7 8" key="1">
    <citation type="submission" date="2020-03" db="EMBL/GenBank/DDBJ databases">
        <authorList>
            <person name="Sun Q."/>
        </authorList>
    </citation>
    <scope>NUCLEOTIDE SEQUENCE [LARGE SCALE GENOMIC DNA]</scope>
    <source>
        <strain evidence="7 8">JC162</strain>
    </source>
</reference>
<dbReference type="GO" id="GO:0006351">
    <property type="term" value="P:DNA-templated transcription"/>
    <property type="evidence" value="ECO:0007669"/>
    <property type="project" value="TreeGrafter"/>
</dbReference>
<keyword evidence="3" id="KW-0238">DNA-binding</keyword>
<feature type="compositionally biased region" description="Basic residues" evidence="5">
    <location>
        <begin position="327"/>
        <end position="337"/>
    </location>
</feature>
<evidence type="ECO:0000256" key="2">
    <source>
        <dbReference type="ARBA" id="ARBA00023015"/>
    </source>
</evidence>
<evidence type="ECO:0000256" key="4">
    <source>
        <dbReference type="ARBA" id="ARBA00023163"/>
    </source>
</evidence>
<evidence type="ECO:0000259" key="6">
    <source>
        <dbReference type="PROSITE" id="PS50931"/>
    </source>
</evidence>
<evidence type="ECO:0000313" key="8">
    <source>
        <dbReference type="Proteomes" id="UP000548582"/>
    </source>
</evidence>
<evidence type="ECO:0000256" key="3">
    <source>
        <dbReference type="ARBA" id="ARBA00023125"/>
    </source>
</evidence>
<keyword evidence="4" id="KW-0804">Transcription</keyword>
<feature type="domain" description="HTH lysR-type" evidence="6">
    <location>
        <begin position="36"/>
        <end position="88"/>
    </location>
</feature>
<dbReference type="Proteomes" id="UP000548582">
    <property type="component" value="Unassembled WGS sequence"/>
</dbReference>
<accession>A0A848EM61</accession>
<dbReference type="PANTHER" id="PTHR30537:SF26">
    <property type="entry name" value="GLYCINE CLEAVAGE SYSTEM TRANSCRIPTIONAL ACTIVATOR"/>
    <property type="match status" value="1"/>
</dbReference>
<dbReference type="PROSITE" id="PS50931">
    <property type="entry name" value="HTH_LYSR"/>
    <property type="match status" value="1"/>
</dbReference>
<feature type="region of interest" description="Disordered" evidence="5">
    <location>
        <begin position="326"/>
        <end position="352"/>
    </location>
</feature>
<comment type="similarity">
    <text evidence="1">Belongs to the LysR transcriptional regulatory family.</text>
</comment>
<name>A0A848EM61_9PROT</name>
<dbReference type="Pfam" id="PF03466">
    <property type="entry name" value="LysR_substrate"/>
    <property type="match status" value="1"/>
</dbReference>
<dbReference type="GO" id="GO:0043565">
    <property type="term" value="F:sequence-specific DNA binding"/>
    <property type="evidence" value="ECO:0007669"/>
    <property type="project" value="TreeGrafter"/>
</dbReference>
<dbReference type="SUPFAM" id="SSF46785">
    <property type="entry name" value="Winged helix' DNA-binding domain"/>
    <property type="match status" value="1"/>
</dbReference>
<keyword evidence="8" id="KW-1185">Reference proteome</keyword>
<dbReference type="InterPro" id="IPR036388">
    <property type="entry name" value="WH-like_DNA-bd_sf"/>
</dbReference>
<gene>
    <name evidence="7" type="ORF">GWK16_24710</name>
</gene>
<proteinExistence type="inferred from homology"/>
<dbReference type="AlphaFoldDB" id="A0A848EM61"/>
<dbReference type="PRINTS" id="PR00039">
    <property type="entry name" value="HTHLYSR"/>
</dbReference>
<dbReference type="RefSeq" id="WP_170056650.1">
    <property type="nucleotide sequence ID" value="NZ_JABBKX010000018.1"/>
</dbReference>
<dbReference type="InterPro" id="IPR036390">
    <property type="entry name" value="WH_DNA-bd_sf"/>
</dbReference>
<dbReference type="PANTHER" id="PTHR30537">
    <property type="entry name" value="HTH-TYPE TRANSCRIPTIONAL REGULATOR"/>
    <property type="match status" value="1"/>
</dbReference>
<organism evidence="7 8">
    <name type="scientific">Neoroseomonas marina</name>
    <dbReference type="NCBI Taxonomy" id="1232220"/>
    <lineage>
        <taxon>Bacteria</taxon>
        <taxon>Pseudomonadati</taxon>
        <taxon>Pseudomonadota</taxon>
        <taxon>Alphaproteobacteria</taxon>
        <taxon>Acetobacterales</taxon>
        <taxon>Acetobacteraceae</taxon>
        <taxon>Neoroseomonas</taxon>
    </lineage>
</organism>
<keyword evidence="2" id="KW-0805">Transcription regulation</keyword>
<dbReference type="Gene3D" id="3.40.190.10">
    <property type="entry name" value="Periplasmic binding protein-like II"/>
    <property type="match status" value="2"/>
</dbReference>
<dbReference type="SUPFAM" id="SSF53850">
    <property type="entry name" value="Periplasmic binding protein-like II"/>
    <property type="match status" value="1"/>
</dbReference>
<evidence type="ECO:0000256" key="5">
    <source>
        <dbReference type="SAM" id="MobiDB-lite"/>
    </source>
</evidence>
<dbReference type="Gene3D" id="1.10.10.10">
    <property type="entry name" value="Winged helix-like DNA-binding domain superfamily/Winged helix DNA-binding domain"/>
    <property type="match status" value="1"/>
</dbReference>
<dbReference type="Pfam" id="PF00126">
    <property type="entry name" value="HTH_1"/>
    <property type="match status" value="1"/>
</dbReference>
<evidence type="ECO:0000313" key="7">
    <source>
        <dbReference type="EMBL" id="NMJ44470.1"/>
    </source>
</evidence>
<comment type="caution">
    <text evidence="7">The sequence shown here is derived from an EMBL/GenBank/DDBJ whole genome shotgun (WGS) entry which is preliminary data.</text>
</comment>
<dbReference type="InterPro" id="IPR058163">
    <property type="entry name" value="LysR-type_TF_proteobact-type"/>
</dbReference>
<dbReference type="GO" id="GO:0003700">
    <property type="term" value="F:DNA-binding transcription factor activity"/>
    <property type="evidence" value="ECO:0007669"/>
    <property type="project" value="InterPro"/>
</dbReference>
<dbReference type="InterPro" id="IPR000847">
    <property type="entry name" value="LysR_HTH_N"/>
</dbReference>
<dbReference type="EMBL" id="JABBKX010000018">
    <property type="protein sequence ID" value="NMJ44470.1"/>
    <property type="molecule type" value="Genomic_DNA"/>
</dbReference>
<evidence type="ECO:0000256" key="1">
    <source>
        <dbReference type="ARBA" id="ARBA00009437"/>
    </source>
</evidence>
<protein>
    <submittedName>
        <fullName evidence="7">LysR family transcriptional regulator</fullName>
    </submittedName>
</protein>
<dbReference type="InterPro" id="IPR005119">
    <property type="entry name" value="LysR_subst-bd"/>
</dbReference>
<sequence length="352" mass="39515">MVFPRSVQTMFTDASRSFREELFVSMRRPLPSMMSLQAFEASARHLSFAEAAREMSLTQGAISRQVRILEDMLGRELFERTRSGLLLTVAGEEFLLGIRPGLERLETATTRVSSRRDVNRRLHLATLPGFGARWLVPRLATFTNAHPDIDIAFFTATEPIDFEKNPLHDAAIHFGTAPQVGAQGDWLMDEEPIPVCHPSLRHPEGLSPVEAIGRYQLLQPLRRASGWADWMLAAGMAGARARQGLAFEQLHLLIEAARAGLGLALVPRFMVETEIAGGALVSPFDERINSGWCYWLVYPSKRKPGDALKLFRRWLLEESRRADHRGPIRPRMAHSRSHVSAQASSPEILHRS</sequence>